<dbReference type="SUPFAM" id="SSF51110">
    <property type="entry name" value="alpha-D-mannose-specific plant lectins"/>
    <property type="match status" value="2"/>
</dbReference>
<evidence type="ECO:0000259" key="2">
    <source>
        <dbReference type="PROSITE" id="PS50927"/>
    </source>
</evidence>
<evidence type="ECO:0000313" key="4">
    <source>
        <dbReference type="Proteomes" id="UP000283530"/>
    </source>
</evidence>
<protein>
    <submittedName>
        <fullName evidence="3">Mannose-specific lectin 3-like protein</fullName>
    </submittedName>
</protein>
<comment type="caution">
    <text evidence="3">The sequence shown here is derived from an EMBL/GenBank/DDBJ whole genome shotgun (WGS) entry which is preliminary data.</text>
</comment>
<feature type="signal peptide" evidence="1">
    <location>
        <begin position="1"/>
        <end position="21"/>
    </location>
</feature>
<keyword evidence="4" id="KW-1185">Reference proteome</keyword>
<evidence type="ECO:0000256" key="1">
    <source>
        <dbReference type="SAM" id="SignalP"/>
    </source>
</evidence>
<keyword evidence="1" id="KW-0732">Signal</keyword>
<dbReference type="PROSITE" id="PS50927">
    <property type="entry name" value="BULB_LECTIN"/>
    <property type="match status" value="2"/>
</dbReference>
<feature type="domain" description="Bulb-type lectin" evidence="2">
    <location>
        <begin position="146"/>
        <end position="254"/>
    </location>
</feature>
<organism evidence="3 4">
    <name type="scientific">Cinnamomum micranthum f. kanehirae</name>
    <dbReference type="NCBI Taxonomy" id="337451"/>
    <lineage>
        <taxon>Eukaryota</taxon>
        <taxon>Viridiplantae</taxon>
        <taxon>Streptophyta</taxon>
        <taxon>Embryophyta</taxon>
        <taxon>Tracheophyta</taxon>
        <taxon>Spermatophyta</taxon>
        <taxon>Magnoliopsida</taxon>
        <taxon>Magnoliidae</taxon>
        <taxon>Laurales</taxon>
        <taxon>Lauraceae</taxon>
        <taxon>Cinnamomum</taxon>
    </lineage>
</organism>
<dbReference type="OrthoDB" id="418274at2759"/>
<proteinExistence type="predicted"/>
<accession>A0A443PLK6</accession>
<dbReference type="GO" id="GO:0030246">
    <property type="term" value="F:carbohydrate binding"/>
    <property type="evidence" value="ECO:0007669"/>
    <property type="project" value="UniProtKB-KW"/>
</dbReference>
<dbReference type="InterPro" id="IPR036426">
    <property type="entry name" value="Bulb-type_lectin_dom_sf"/>
</dbReference>
<dbReference type="CDD" id="cd00028">
    <property type="entry name" value="B_lectin"/>
    <property type="match status" value="1"/>
</dbReference>
<dbReference type="SMART" id="SM00108">
    <property type="entry name" value="B_lectin"/>
    <property type="match status" value="2"/>
</dbReference>
<dbReference type="EMBL" id="QPKB01000009">
    <property type="protein sequence ID" value="RWR91657.1"/>
    <property type="molecule type" value="Genomic_DNA"/>
</dbReference>
<dbReference type="Proteomes" id="UP000283530">
    <property type="component" value="Unassembled WGS sequence"/>
</dbReference>
<sequence length="270" mass="29670">MAGGLVHLLLIPALFLLRCEAGNVLYNIGPMYRGGFLKYKDYVLMLQLDCNLVLYDKNKAVWSTKTKASSCSLQLKTTGELVLSGRSGETLWSSGTRGSEQGKYVFVLQEDRNLVVYGTQLWDTNTGLSTPIHPPLTPIDMDPRAENALIPRRILYPGNSVKKGQWELKLETNCNLVLYEDGDKVIWATNVTGKKEDGCYLKNDAEGGLYVNDGSGNTIWTTGTSTPLSLLVLQSDRDLVLYGPAIWASSTIPSTHLHKNATTTLPLLSA</sequence>
<reference evidence="3 4" key="1">
    <citation type="journal article" date="2019" name="Nat. Plants">
        <title>Stout camphor tree genome fills gaps in understanding of flowering plant genome evolution.</title>
        <authorList>
            <person name="Chaw S.M."/>
            <person name="Liu Y.C."/>
            <person name="Wu Y.W."/>
            <person name="Wang H.Y."/>
            <person name="Lin C.I."/>
            <person name="Wu C.S."/>
            <person name="Ke H.M."/>
            <person name="Chang L.Y."/>
            <person name="Hsu C.Y."/>
            <person name="Yang H.T."/>
            <person name="Sudianto E."/>
            <person name="Hsu M.H."/>
            <person name="Wu K.P."/>
            <person name="Wang L.N."/>
            <person name="Leebens-Mack J.H."/>
            <person name="Tsai I.J."/>
        </authorList>
    </citation>
    <scope>NUCLEOTIDE SEQUENCE [LARGE SCALE GENOMIC DNA]</scope>
    <source>
        <strain evidence="4">cv. Chaw 1501</strain>
        <tissue evidence="3">Young leaves</tissue>
    </source>
</reference>
<feature type="chain" id="PRO_5019234167" evidence="1">
    <location>
        <begin position="22"/>
        <end position="270"/>
    </location>
</feature>
<dbReference type="InterPro" id="IPR001480">
    <property type="entry name" value="Bulb-type_lectin_dom"/>
</dbReference>
<feature type="domain" description="Bulb-type lectin" evidence="2">
    <location>
        <begin position="22"/>
        <end position="129"/>
    </location>
</feature>
<keyword evidence="3" id="KW-0430">Lectin</keyword>
<dbReference type="AlphaFoldDB" id="A0A443PLK6"/>
<name>A0A443PLK6_9MAGN</name>
<gene>
    <name evidence="3" type="ORF">CKAN_02082300</name>
</gene>
<evidence type="ECO:0000313" key="3">
    <source>
        <dbReference type="EMBL" id="RWR91657.1"/>
    </source>
</evidence>
<dbReference type="Gene3D" id="2.90.10.10">
    <property type="entry name" value="Bulb-type lectin domain"/>
    <property type="match status" value="2"/>
</dbReference>